<dbReference type="Proteomes" id="UP000505355">
    <property type="component" value="Chromosome"/>
</dbReference>
<dbReference type="EMBL" id="CP054139">
    <property type="protein sequence ID" value="QKJ30621.1"/>
    <property type="molecule type" value="Genomic_DNA"/>
</dbReference>
<dbReference type="PIRSF" id="PIRSF026508">
    <property type="entry name" value="TelA"/>
    <property type="match status" value="1"/>
</dbReference>
<accession>A0A7D4UM10</accession>
<evidence type="ECO:0000256" key="3">
    <source>
        <dbReference type="SAM" id="Coils"/>
    </source>
</evidence>
<evidence type="ECO:0000256" key="4">
    <source>
        <dbReference type="SAM" id="MobiDB-lite"/>
    </source>
</evidence>
<sequence>MAETTSNGANETPDFLSDIPPLVPITPAPVEDAPALVVSSTTPAAEPSKLKVDKEGNVNLTLIKPEDEKKYLEKSKDLNPADNNSILNYGSEIQGSMEKYSNQFLTSVRTYNSGEVGTLIADLLTELNYIDVNELENTGIKGFLLKIPFLKGLVMDAKKMFAKYDTVIDNVDKITNKIKAGRINSIKDNSSLQTMFDSNVEYIKQMEELIIAGQMKLNELNIQLAAMEQRPQDYNDYEIADLRDFTNRLDKRLADLKTVRFIMMQSLAQIRVVQNNNTSIAEKAQSIISTTIPVWKNQLTIAVALQRQKANVEMQQKISETTNTILLKNAELLKTNSINVAKENEKTVVSLETLKKTTSDLIDTLNEVKRIHEEGAQNRKTLNTELQNLETELKKNVTNVG</sequence>
<evidence type="ECO:0000313" key="6">
    <source>
        <dbReference type="Proteomes" id="UP000505355"/>
    </source>
</evidence>
<dbReference type="Pfam" id="PF05816">
    <property type="entry name" value="TelA"/>
    <property type="match status" value="1"/>
</dbReference>
<feature type="region of interest" description="Disordered" evidence="4">
    <location>
        <begin position="1"/>
        <end position="28"/>
    </location>
</feature>
<keyword evidence="6" id="KW-1185">Reference proteome</keyword>
<dbReference type="PANTHER" id="PTHR38432:SF1">
    <property type="entry name" value="TELA-LIKE PROTEIN SAOUHSC_01408"/>
    <property type="match status" value="1"/>
</dbReference>
<name>A0A7D4UM10_9SPHI</name>
<evidence type="ECO:0000256" key="2">
    <source>
        <dbReference type="PIRNR" id="PIRNR026508"/>
    </source>
</evidence>
<dbReference type="PANTHER" id="PTHR38432">
    <property type="entry name" value="TELA-LIKE PROTEIN SAOUHSC_01408"/>
    <property type="match status" value="1"/>
</dbReference>
<reference evidence="5 6" key="1">
    <citation type="submission" date="2020-05" db="EMBL/GenBank/DDBJ databases">
        <title>Mucilaginibacter mali sp. nov.</title>
        <authorList>
            <person name="Kim H.S."/>
            <person name="Lee K.C."/>
            <person name="Suh M.K."/>
            <person name="Kim J.-S."/>
            <person name="Han K.-I."/>
            <person name="Eom M.K."/>
            <person name="Shin Y.K."/>
            <person name="Lee J.-S."/>
        </authorList>
    </citation>
    <scope>NUCLEOTIDE SEQUENCE [LARGE SCALE GENOMIC DNA]</scope>
    <source>
        <strain evidence="5 6">G2-14</strain>
    </source>
</reference>
<feature type="coiled-coil region" evidence="3">
    <location>
        <begin position="372"/>
        <end position="399"/>
    </location>
</feature>
<gene>
    <name evidence="5" type="ORF">HQ865_12925</name>
</gene>
<evidence type="ECO:0000313" key="5">
    <source>
        <dbReference type="EMBL" id="QKJ30621.1"/>
    </source>
</evidence>
<comment type="similarity">
    <text evidence="1 2">Belongs to the TelA family.</text>
</comment>
<keyword evidence="3" id="KW-0175">Coiled coil</keyword>
<dbReference type="AlphaFoldDB" id="A0A7D4UM10"/>
<dbReference type="KEGG" id="mmab:HQ865_12925"/>
<dbReference type="RefSeq" id="WP_173415294.1">
    <property type="nucleotide sequence ID" value="NZ_CP054139.1"/>
</dbReference>
<feature type="compositionally biased region" description="Polar residues" evidence="4">
    <location>
        <begin position="1"/>
        <end position="10"/>
    </location>
</feature>
<evidence type="ECO:0000256" key="1">
    <source>
        <dbReference type="ARBA" id="ARBA00005541"/>
    </source>
</evidence>
<protein>
    <submittedName>
        <fullName evidence="5">Toxic anion resistance protein</fullName>
    </submittedName>
</protein>
<organism evidence="5 6">
    <name type="scientific">Mucilaginibacter mali</name>
    <dbReference type="NCBI Taxonomy" id="2740462"/>
    <lineage>
        <taxon>Bacteria</taxon>
        <taxon>Pseudomonadati</taxon>
        <taxon>Bacteroidota</taxon>
        <taxon>Sphingobacteriia</taxon>
        <taxon>Sphingobacteriales</taxon>
        <taxon>Sphingobacteriaceae</taxon>
        <taxon>Mucilaginibacter</taxon>
    </lineage>
</organism>
<dbReference type="InterPro" id="IPR008863">
    <property type="entry name" value="Toxic_anion-R_TelA"/>
</dbReference>
<proteinExistence type="inferred from homology"/>